<feature type="transmembrane region" description="Helical" evidence="1">
    <location>
        <begin position="20"/>
        <end position="45"/>
    </location>
</feature>
<reference evidence="3" key="1">
    <citation type="submission" date="2022-08" db="EMBL/GenBank/DDBJ databases">
        <title>Draft genome sequencing of Roseisolibacter agri AW1220.</title>
        <authorList>
            <person name="Tobiishi Y."/>
            <person name="Tonouchi A."/>
        </authorList>
    </citation>
    <scope>NUCLEOTIDE SEQUENCE</scope>
    <source>
        <strain evidence="3">AW1220</strain>
    </source>
</reference>
<dbReference type="Proteomes" id="UP001161325">
    <property type="component" value="Unassembled WGS sequence"/>
</dbReference>
<dbReference type="InterPro" id="IPR051599">
    <property type="entry name" value="Cell_Envelope_Assoc"/>
</dbReference>
<gene>
    <name evidence="3" type="ORF">rosag_23650</name>
</gene>
<evidence type="ECO:0000313" key="3">
    <source>
        <dbReference type="EMBL" id="GLC25852.1"/>
    </source>
</evidence>
<dbReference type="Pfam" id="PF02698">
    <property type="entry name" value="DUF218"/>
    <property type="match status" value="1"/>
</dbReference>
<keyword evidence="1" id="KW-1133">Transmembrane helix</keyword>
<dbReference type="AlphaFoldDB" id="A0AA37Q6Z9"/>
<dbReference type="EMBL" id="BRXS01000003">
    <property type="protein sequence ID" value="GLC25852.1"/>
    <property type="molecule type" value="Genomic_DNA"/>
</dbReference>
<dbReference type="PANTHER" id="PTHR30336:SF20">
    <property type="entry name" value="DUF218 DOMAIN-CONTAINING PROTEIN"/>
    <property type="match status" value="1"/>
</dbReference>
<sequence length="258" mass="27678">MSGTRRRRPGLHRRRGGVLLRVLLAALLLIVGTWAGALVAVFAVANRDGARPAAAIIVLGAAQYDGRPSPVLRARLDHAIALWHRGLAPHLIVTGGRREGDRTSEAATGRRYAVQHGVPDSAILMESEGRTTAESMRAAAALLAELERTAAAAPARSTPVRDTPSRDTSIAGARLESRGEVAPAAPPARTAILVSDPFHMLRLRMLARRYGIIAYTSPTRTSPISAHRSAALGYMLRESVKIPVVWFTETRADEGADR</sequence>
<name>A0AA37Q6Z9_9BACT</name>
<dbReference type="RefSeq" id="WP_284350310.1">
    <property type="nucleotide sequence ID" value="NZ_BRXS01000003.1"/>
</dbReference>
<keyword evidence="4" id="KW-1185">Reference proteome</keyword>
<dbReference type="InterPro" id="IPR014729">
    <property type="entry name" value="Rossmann-like_a/b/a_fold"/>
</dbReference>
<organism evidence="3 4">
    <name type="scientific">Roseisolibacter agri</name>
    <dbReference type="NCBI Taxonomy" id="2014610"/>
    <lineage>
        <taxon>Bacteria</taxon>
        <taxon>Pseudomonadati</taxon>
        <taxon>Gemmatimonadota</taxon>
        <taxon>Gemmatimonadia</taxon>
        <taxon>Gemmatimonadales</taxon>
        <taxon>Gemmatimonadaceae</taxon>
        <taxon>Roseisolibacter</taxon>
    </lineage>
</organism>
<comment type="caution">
    <text evidence="3">The sequence shown here is derived from an EMBL/GenBank/DDBJ whole genome shotgun (WGS) entry which is preliminary data.</text>
</comment>
<dbReference type="Gene3D" id="3.40.50.620">
    <property type="entry name" value="HUPs"/>
    <property type="match status" value="1"/>
</dbReference>
<dbReference type="GO" id="GO:0005886">
    <property type="term" value="C:plasma membrane"/>
    <property type="evidence" value="ECO:0007669"/>
    <property type="project" value="TreeGrafter"/>
</dbReference>
<evidence type="ECO:0000256" key="1">
    <source>
        <dbReference type="SAM" id="Phobius"/>
    </source>
</evidence>
<feature type="domain" description="DUF218" evidence="2">
    <location>
        <begin position="55"/>
        <end position="240"/>
    </location>
</feature>
<proteinExistence type="predicted"/>
<evidence type="ECO:0000259" key="2">
    <source>
        <dbReference type="Pfam" id="PF02698"/>
    </source>
</evidence>
<keyword evidence="1" id="KW-0472">Membrane</keyword>
<keyword evidence="1" id="KW-0812">Transmembrane</keyword>
<accession>A0AA37Q6Z9</accession>
<dbReference type="CDD" id="cd06259">
    <property type="entry name" value="YdcF-like"/>
    <property type="match status" value="1"/>
</dbReference>
<evidence type="ECO:0000313" key="4">
    <source>
        <dbReference type="Proteomes" id="UP001161325"/>
    </source>
</evidence>
<protein>
    <submittedName>
        <fullName evidence="3">Membrane protein</fullName>
    </submittedName>
</protein>
<dbReference type="PANTHER" id="PTHR30336">
    <property type="entry name" value="INNER MEMBRANE PROTEIN, PROBABLE PERMEASE"/>
    <property type="match status" value="1"/>
</dbReference>
<dbReference type="InterPro" id="IPR003848">
    <property type="entry name" value="DUF218"/>
</dbReference>